<keyword evidence="2" id="KW-1185">Reference proteome</keyword>
<evidence type="ECO:0000313" key="1">
    <source>
        <dbReference type="EMBL" id="GAA3974731.1"/>
    </source>
</evidence>
<accession>A0ABP7Q110</accession>
<dbReference type="Proteomes" id="UP001500742">
    <property type="component" value="Unassembled WGS sequence"/>
</dbReference>
<comment type="caution">
    <text evidence="1">The sequence shown here is derived from an EMBL/GenBank/DDBJ whole genome shotgun (WGS) entry which is preliminary data.</text>
</comment>
<dbReference type="RefSeq" id="WP_259087739.1">
    <property type="nucleotide sequence ID" value="NZ_BAAAZC010000019.1"/>
</dbReference>
<gene>
    <name evidence="1" type="ORF">GCM10022210_26380</name>
</gene>
<organism evidence="1 2">
    <name type="scientific">Mucilaginibacter dorajii</name>
    <dbReference type="NCBI Taxonomy" id="692994"/>
    <lineage>
        <taxon>Bacteria</taxon>
        <taxon>Pseudomonadati</taxon>
        <taxon>Bacteroidota</taxon>
        <taxon>Sphingobacteriia</taxon>
        <taxon>Sphingobacteriales</taxon>
        <taxon>Sphingobacteriaceae</taxon>
        <taxon>Mucilaginibacter</taxon>
    </lineage>
</organism>
<name>A0ABP7Q110_9SPHI</name>
<dbReference type="EMBL" id="BAAAZC010000019">
    <property type="protein sequence ID" value="GAA3974731.1"/>
    <property type="molecule type" value="Genomic_DNA"/>
</dbReference>
<reference evidence="2" key="1">
    <citation type="journal article" date="2019" name="Int. J. Syst. Evol. Microbiol.">
        <title>The Global Catalogue of Microorganisms (GCM) 10K type strain sequencing project: providing services to taxonomists for standard genome sequencing and annotation.</title>
        <authorList>
            <consortium name="The Broad Institute Genomics Platform"/>
            <consortium name="The Broad Institute Genome Sequencing Center for Infectious Disease"/>
            <person name="Wu L."/>
            <person name="Ma J."/>
        </authorList>
    </citation>
    <scope>NUCLEOTIDE SEQUENCE [LARGE SCALE GENOMIC DNA]</scope>
    <source>
        <strain evidence="2">JCM 16601</strain>
    </source>
</reference>
<proteinExistence type="predicted"/>
<sequence length="211" mass="24337">MAENVLRDQEFSNESRVNLRAIEEAEFEKEFRPLLNDFVSIIDNSKEIMLSDLNGRHPNQITHLSKPIRVNENIRGALFQSYPDKMHVVNINTFAYINEGYAFVFKKLTKKGKPSGILTKTLRKQLAQGVFDFPNYNVKRKIYVGYVVENNWEDVSDIYAVTIKDFAIDWKIDLRENYEGGKTKIVNLFTPDPVISDSDLVVKIKNPKTSS</sequence>
<protein>
    <submittedName>
        <fullName evidence="1">Uncharacterized protein</fullName>
    </submittedName>
</protein>
<evidence type="ECO:0000313" key="2">
    <source>
        <dbReference type="Proteomes" id="UP001500742"/>
    </source>
</evidence>